<keyword evidence="3" id="KW-1185">Reference proteome</keyword>
<reference evidence="2 3" key="2">
    <citation type="journal article" date="2016" name="Genome Announc.">
        <title>Draft Genome Sequence of Erythromycin- and Oxytetracycline-Sensitive Nocardia seriolae Strain U-1 (NBRC 110359).</title>
        <authorList>
            <person name="Imajoh M."/>
            <person name="Sukeda M."/>
            <person name="Shimizu M."/>
            <person name="Yamane J."/>
            <person name="Ohnishi K."/>
            <person name="Oshima S."/>
        </authorList>
    </citation>
    <scope>NUCLEOTIDE SEQUENCE [LARGE SCALE GENOMIC DNA]</scope>
    <source>
        <strain evidence="2 3">U-1</strain>
    </source>
</reference>
<evidence type="ECO:0000313" key="3">
    <source>
        <dbReference type="Proteomes" id="UP000037179"/>
    </source>
</evidence>
<gene>
    <name evidence="2" type="ORF">NSK11_contig00056-0007</name>
</gene>
<feature type="region of interest" description="Disordered" evidence="1">
    <location>
        <begin position="27"/>
        <end position="50"/>
    </location>
</feature>
<dbReference type="Proteomes" id="UP000037179">
    <property type="component" value="Unassembled WGS sequence"/>
</dbReference>
<accession>A0ABC9YVN8</accession>
<feature type="compositionally biased region" description="Low complexity" evidence="1">
    <location>
        <begin position="30"/>
        <end position="47"/>
    </location>
</feature>
<proteinExistence type="predicted"/>
<evidence type="ECO:0000256" key="1">
    <source>
        <dbReference type="SAM" id="MobiDB-lite"/>
    </source>
</evidence>
<reference evidence="3" key="1">
    <citation type="submission" date="2015-07" db="EMBL/GenBank/DDBJ databases">
        <title>Nocardia seriolae U-1 whole genome shotgun sequence.</title>
        <authorList>
            <person name="Imajoh M."/>
            <person name="Fukumoto Y."/>
            <person name="Sukeda M."/>
            <person name="Yamane J."/>
            <person name="Yamasaki K."/>
            <person name="Shimizu M."/>
            <person name="Ohnishi K."/>
            <person name="Oshima S."/>
        </authorList>
    </citation>
    <scope>NUCLEOTIDE SEQUENCE [LARGE SCALE GENOMIC DNA]</scope>
    <source>
        <strain evidence="3">U-1</strain>
    </source>
</reference>
<name>A0ABC9YVN8_9NOCA</name>
<dbReference type="EMBL" id="BBYQ01000056">
    <property type="protein sequence ID" value="GAP29427.1"/>
    <property type="molecule type" value="Genomic_DNA"/>
</dbReference>
<organism evidence="2 3">
    <name type="scientific">Nocardia seriolae</name>
    <dbReference type="NCBI Taxonomy" id="37332"/>
    <lineage>
        <taxon>Bacteria</taxon>
        <taxon>Bacillati</taxon>
        <taxon>Actinomycetota</taxon>
        <taxon>Actinomycetes</taxon>
        <taxon>Mycobacteriales</taxon>
        <taxon>Nocardiaceae</taxon>
        <taxon>Nocardia</taxon>
    </lineage>
</organism>
<sequence length="76" mass="8159">MTNIRCAGAGNLCSTPQFRTTKFPEAACGTPHAATTPTKPTTTAIPPTDRHLPDTAEWQARSCEGILLAMTMPFVR</sequence>
<dbReference type="AlphaFoldDB" id="A0ABC9YVN8"/>
<comment type="caution">
    <text evidence="2">The sequence shown here is derived from an EMBL/GenBank/DDBJ whole genome shotgun (WGS) entry which is preliminary data.</text>
</comment>
<protein>
    <submittedName>
        <fullName evidence="2">Uncharacterized protein</fullName>
    </submittedName>
</protein>
<evidence type="ECO:0000313" key="2">
    <source>
        <dbReference type="EMBL" id="GAP29427.1"/>
    </source>
</evidence>